<feature type="signal peptide" evidence="7">
    <location>
        <begin position="1"/>
        <end position="24"/>
    </location>
</feature>
<name>A0A835VGC9_VANPL</name>
<dbReference type="Pfam" id="PF14541">
    <property type="entry name" value="TAXi_C"/>
    <property type="match status" value="1"/>
</dbReference>
<dbReference type="PANTHER" id="PTHR13683">
    <property type="entry name" value="ASPARTYL PROTEASES"/>
    <property type="match status" value="1"/>
</dbReference>
<keyword evidence="2" id="KW-0645">Protease</keyword>
<dbReference type="InterPro" id="IPR033121">
    <property type="entry name" value="PEPTIDASE_A1"/>
</dbReference>
<evidence type="ECO:0000256" key="2">
    <source>
        <dbReference type="ARBA" id="ARBA00022670"/>
    </source>
</evidence>
<dbReference type="GO" id="GO:0004190">
    <property type="term" value="F:aspartic-type endopeptidase activity"/>
    <property type="evidence" value="ECO:0007669"/>
    <property type="project" value="UniProtKB-KW"/>
</dbReference>
<reference evidence="9 10" key="1">
    <citation type="journal article" date="2020" name="Nat. Food">
        <title>A phased Vanilla planifolia genome enables genetic improvement of flavour and production.</title>
        <authorList>
            <person name="Hasing T."/>
            <person name="Tang H."/>
            <person name="Brym M."/>
            <person name="Khazi F."/>
            <person name="Huang T."/>
            <person name="Chambers A.H."/>
        </authorList>
    </citation>
    <scope>NUCLEOTIDE SEQUENCE [LARGE SCALE GENOMIC DNA]</scope>
    <source>
        <tissue evidence="9">Leaf</tissue>
    </source>
</reference>
<evidence type="ECO:0000313" key="9">
    <source>
        <dbReference type="EMBL" id="KAG0497827.1"/>
    </source>
</evidence>
<gene>
    <name evidence="9" type="ORF">HPP92_002518</name>
</gene>
<feature type="chain" id="PRO_5032709263" description="Peptidase A1 domain-containing protein" evidence="7">
    <location>
        <begin position="25"/>
        <end position="445"/>
    </location>
</feature>
<keyword evidence="10" id="KW-1185">Reference proteome</keyword>
<dbReference type="AlphaFoldDB" id="A0A835VGC9"/>
<dbReference type="OrthoDB" id="19988at2759"/>
<keyword evidence="3 7" id="KW-0732">Signal</keyword>
<evidence type="ECO:0000259" key="8">
    <source>
        <dbReference type="PROSITE" id="PS51767"/>
    </source>
</evidence>
<dbReference type="SUPFAM" id="SSF50630">
    <property type="entry name" value="Acid proteases"/>
    <property type="match status" value="1"/>
</dbReference>
<dbReference type="EMBL" id="JADCNL010000001">
    <property type="protein sequence ID" value="KAG0497827.1"/>
    <property type="molecule type" value="Genomic_DNA"/>
</dbReference>
<sequence length="445" mass="46206">MPTTAFSPQLAFLLLPLTFLLASGSGSTQFVLLNVQQILASTHHARLGKNLSLSLPLHHVDSLSTKTTALRHRVTAMLLRDELRAAALLRRLSLSSADFSSDVISGVAQGSGEYFVRVGVGSPPSQQFLVLDSGSDLSWVQCQPCSQCYQQPDPLFDPARSASFRPVGCTSPACSILSASSCAAGSCSYRVTYGDGSYTRGTLVFETLTFDGAAVVDGVAIGCGYRNRGLFAGADGLLGLGWGPMSLVGQLGGAAGGAFGYCLPGRGEAGGTLVLGRTEAVRPGSVWVPLVRNGRAPSFYFVGVAAMTVGGVRLDSSGADGTVVDTGTAVTRLPGEMYAALREGFVEAAAGLPRAPRVSIFDTCFALGGYGEVRVPTVGFYFEGGAELTLPARNFLIPVDDVGTFCFAFAESGSEMAILGNIQQEGIQITVDAANGFLGFGPDTC</sequence>
<evidence type="ECO:0000256" key="5">
    <source>
        <dbReference type="ARBA" id="ARBA00022801"/>
    </source>
</evidence>
<evidence type="ECO:0000256" key="1">
    <source>
        <dbReference type="ARBA" id="ARBA00007447"/>
    </source>
</evidence>
<evidence type="ECO:0000313" key="10">
    <source>
        <dbReference type="Proteomes" id="UP000636800"/>
    </source>
</evidence>
<evidence type="ECO:0000256" key="6">
    <source>
        <dbReference type="PIRSR" id="PIRSR601461-1"/>
    </source>
</evidence>
<dbReference type="FunFam" id="2.40.70.10:FF:000016">
    <property type="entry name" value="Probable aspartic protease At2g35615"/>
    <property type="match status" value="1"/>
</dbReference>
<dbReference type="InterPro" id="IPR032799">
    <property type="entry name" value="TAXi_C"/>
</dbReference>
<dbReference type="InterPro" id="IPR001969">
    <property type="entry name" value="Aspartic_peptidase_AS"/>
</dbReference>
<dbReference type="PANTHER" id="PTHR13683:SF265">
    <property type="entry name" value="PROTEIN ASPARTIC PROTEASE IN GUARD CELL 2"/>
    <property type="match status" value="1"/>
</dbReference>
<organism evidence="9 10">
    <name type="scientific">Vanilla planifolia</name>
    <name type="common">Vanilla</name>
    <dbReference type="NCBI Taxonomy" id="51239"/>
    <lineage>
        <taxon>Eukaryota</taxon>
        <taxon>Viridiplantae</taxon>
        <taxon>Streptophyta</taxon>
        <taxon>Embryophyta</taxon>
        <taxon>Tracheophyta</taxon>
        <taxon>Spermatophyta</taxon>
        <taxon>Magnoliopsida</taxon>
        <taxon>Liliopsida</taxon>
        <taxon>Asparagales</taxon>
        <taxon>Orchidaceae</taxon>
        <taxon>Vanilloideae</taxon>
        <taxon>Vanilleae</taxon>
        <taxon>Vanilla</taxon>
    </lineage>
</organism>
<evidence type="ECO:0000256" key="7">
    <source>
        <dbReference type="SAM" id="SignalP"/>
    </source>
</evidence>
<dbReference type="PROSITE" id="PS00141">
    <property type="entry name" value="ASP_PROTEASE"/>
    <property type="match status" value="1"/>
</dbReference>
<evidence type="ECO:0000256" key="4">
    <source>
        <dbReference type="ARBA" id="ARBA00022750"/>
    </source>
</evidence>
<dbReference type="PROSITE" id="PS51767">
    <property type="entry name" value="PEPTIDASE_A1"/>
    <property type="match status" value="1"/>
</dbReference>
<keyword evidence="4" id="KW-0064">Aspartyl protease</keyword>
<comment type="caution">
    <text evidence="9">The sequence shown here is derived from an EMBL/GenBank/DDBJ whole genome shotgun (WGS) entry which is preliminary data.</text>
</comment>
<dbReference type="Pfam" id="PF14543">
    <property type="entry name" value="TAXi_N"/>
    <property type="match status" value="1"/>
</dbReference>
<proteinExistence type="inferred from homology"/>
<feature type="domain" description="Peptidase A1" evidence="8">
    <location>
        <begin position="114"/>
        <end position="441"/>
    </location>
</feature>
<feature type="active site" evidence="6">
    <location>
        <position position="325"/>
    </location>
</feature>
<feature type="active site" evidence="6">
    <location>
        <position position="132"/>
    </location>
</feature>
<dbReference type="GO" id="GO:0006508">
    <property type="term" value="P:proteolysis"/>
    <property type="evidence" value="ECO:0007669"/>
    <property type="project" value="UniProtKB-KW"/>
</dbReference>
<keyword evidence="5" id="KW-0378">Hydrolase</keyword>
<accession>A0A835VGC9</accession>
<dbReference type="Proteomes" id="UP000636800">
    <property type="component" value="Chromosome 1"/>
</dbReference>
<dbReference type="InterPro" id="IPR032861">
    <property type="entry name" value="TAXi_N"/>
</dbReference>
<dbReference type="InterPro" id="IPR001461">
    <property type="entry name" value="Aspartic_peptidase_A1"/>
</dbReference>
<evidence type="ECO:0000256" key="3">
    <source>
        <dbReference type="ARBA" id="ARBA00022729"/>
    </source>
</evidence>
<dbReference type="Gene3D" id="2.40.70.10">
    <property type="entry name" value="Acid Proteases"/>
    <property type="match status" value="2"/>
</dbReference>
<dbReference type="InterPro" id="IPR021109">
    <property type="entry name" value="Peptidase_aspartic_dom_sf"/>
</dbReference>
<protein>
    <recommendedName>
        <fullName evidence="8">Peptidase A1 domain-containing protein</fullName>
    </recommendedName>
</protein>
<comment type="similarity">
    <text evidence="1">Belongs to the peptidase A1 family.</text>
</comment>